<keyword evidence="3" id="KW-0804">Transcription</keyword>
<proteinExistence type="predicted"/>
<protein>
    <submittedName>
        <fullName evidence="7">TetR/AcrR family transcriptional regulator</fullName>
    </submittedName>
</protein>
<dbReference type="Pfam" id="PF16925">
    <property type="entry name" value="TetR_C_13"/>
    <property type="match status" value="1"/>
</dbReference>
<evidence type="ECO:0000313" key="7">
    <source>
        <dbReference type="EMBL" id="NII07964.1"/>
    </source>
</evidence>
<evidence type="ECO:0000256" key="4">
    <source>
        <dbReference type="SAM" id="MobiDB-lite"/>
    </source>
</evidence>
<dbReference type="Gene3D" id="1.10.357.10">
    <property type="entry name" value="Tetracycline Repressor, domain 2"/>
    <property type="match status" value="1"/>
</dbReference>
<dbReference type="PANTHER" id="PTHR47506:SF1">
    <property type="entry name" value="HTH-TYPE TRANSCRIPTIONAL REGULATOR YJDC"/>
    <property type="match status" value="1"/>
</dbReference>
<keyword evidence="2" id="KW-0238">DNA-binding</keyword>
<comment type="caution">
    <text evidence="7">The sequence shown here is derived from an EMBL/GenBank/DDBJ whole genome shotgun (WGS) entry which is preliminary data.</text>
</comment>
<dbReference type="Gene3D" id="1.10.10.60">
    <property type="entry name" value="Homeodomain-like"/>
    <property type="match status" value="1"/>
</dbReference>
<keyword evidence="1" id="KW-0805">Transcription regulation</keyword>
<gene>
    <name evidence="7" type="ORF">HBF25_16395</name>
</gene>
<reference evidence="7 8" key="1">
    <citation type="submission" date="2020-03" db="EMBL/GenBank/DDBJ databases">
        <authorList>
            <person name="Lai Q."/>
        </authorList>
    </citation>
    <scope>NUCLEOTIDE SEQUENCE [LARGE SCALE GENOMIC DNA]</scope>
    <source>
        <strain evidence="7 8">CCUG 25036</strain>
    </source>
</reference>
<name>A0A7X5UCI3_9GAMM</name>
<evidence type="ECO:0000256" key="2">
    <source>
        <dbReference type="ARBA" id="ARBA00023125"/>
    </source>
</evidence>
<dbReference type="GO" id="GO:0003677">
    <property type="term" value="F:DNA binding"/>
    <property type="evidence" value="ECO:0007669"/>
    <property type="project" value="UniProtKB-KW"/>
</dbReference>
<dbReference type="Pfam" id="PF00440">
    <property type="entry name" value="TetR_N"/>
    <property type="match status" value="1"/>
</dbReference>
<evidence type="ECO:0000259" key="6">
    <source>
        <dbReference type="Pfam" id="PF16925"/>
    </source>
</evidence>
<dbReference type="RefSeq" id="WP_166950270.1">
    <property type="nucleotide sequence ID" value="NZ_JAARLZ010000009.1"/>
</dbReference>
<sequence>MPNRTKIDATEKRPRGRPKAYDPQAALAQATEAFWKAGYAGTSLDDIASATGMNRPSLRAAFGDKRDLYLRTLADYWARKFELMHKALDGDECLTDSLMKVYEASLAVYFMGDGPARGCFVVGTAITEANSDPDVQRMVADGFRTLDACFEKRLTRAVAEGELPEGSDAVTLALLATATMHSIAVRARTGTPRAELRAMARRAVDTICGG</sequence>
<dbReference type="InterPro" id="IPR009057">
    <property type="entry name" value="Homeodomain-like_sf"/>
</dbReference>
<dbReference type="Proteomes" id="UP000490980">
    <property type="component" value="Unassembled WGS sequence"/>
</dbReference>
<organism evidence="7 8">
    <name type="scientific">Luteibacter anthropi</name>
    <dbReference type="NCBI Taxonomy" id="564369"/>
    <lineage>
        <taxon>Bacteria</taxon>
        <taxon>Pseudomonadati</taxon>
        <taxon>Pseudomonadota</taxon>
        <taxon>Gammaproteobacteria</taxon>
        <taxon>Lysobacterales</taxon>
        <taxon>Rhodanobacteraceae</taxon>
        <taxon>Luteibacter</taxon>
    </lineage>
</organism>
<dbReference type="EMBL" id="JAARLZ010000009">
    <property type="protein sequence ID" value="NII07964.1"/>
    <property type="molecule type" value="Genomic_DNA"/>
</dbReference>
<feature type="domain" description="Tetracyclin repressor-like C-terminal" evidence="6">
    <location>
        <begin position="111"/>
        <end position="199"/>
    </location>
</feature>
<feature type="domain" description="HTH tetR-type" evidence="5">
    <location>
        <begin position="27"/>
        <end position="71"/>
    </location>
</feature>
<dbReference type="InterPro" id="IPR011075">
    <property type="entry name" value="TetR_C"/>
</dbReference>
<evidence type="ECO:0000313" key="8">
    <source>
        <dbReference type="Proteomes" id="UP000490980"/>
    </source>
</evidence>
<evidence type="ECO:0000259" key="5">
    <source>
        <dbReference type="Pfam" id="PF00440"/>
    </source>
</evidence>
<dbReference type="AlphaFoldDB" id="A0A7X5UCI3"/>
<dbReference type="SUPFAM" id="SSF46689">
    <property type="entry name" value="Homeodomain-like"/>
    <property type="match status" value="1"/>
</dbReference>
<feature type="compositionally biased region" description="Basic and acidic residues" evidence="4">
    <location>
        <begin position="1"/>
        <end position="13"/>
    </location>
</feature>
<dbReference type="PANTHER" id="PTHR47506">
    <property type="entry name" value="TRANSCRIPTIONAL REGULATORY PROTEIN"/>
    <property type="match status" value="1"/>
</dbReference>
<keyword evidence="8" id="KW-1185">Reference proteome</keyword>
<evidence type="ECO:0000256" key="3">
    <source>
        <dbReference type="ARBA" id="ARBA00023163"/>
    </source>
</evidence>
<dbReference type="SUPFAM" id="SSF48498">
    <property type="entry name" value="Tetracyclin repressor-like, C-terminal domain"/>
    <property type="match status" value="1"/>
</dbReference>
<feature type="region of interest" description="Disordered" evidence="4">
    <location>
        <begin position="1"/>
        <end position="21"/>
    </location>
</feature>
<dbReference type="InterPro" id="IPR036271">
    <property type="entry name" value="Tet_transcr_reg_TetR-rel_C_sf"/>
</dbReference>
<dbReference type="InterPro" id="IPR001647">
    <property type="entry name" value="HTH_TetR"/>
</dbReference>
<accession>A0A7X5UCI3</accession>
<evidence type="ECO:0000256" key="1">
    <source>
        <dbReference type="ARBA" id="ARBA00023015"/>
    </source>
</evidence>